<keyword evidence="5" id="KW-0812">Transmembrane</keyword>
<dbReference type="Pfam" id="PF02518">
    <property type="entry name" value="HATPase_c"/>
    <property type="match status" value="1"/>
</dbReference>
<dbReference type="InterPro" id="IPR000700">
    <property type="entry name" value="PAS-assoc_C"/>
</dbReference>
<sequence length="600" mass="67413">MEFHLSLPQLPILLSFIVSFTVFIVSLLKSDRYYAVFLLLLMLAIFEWSGAYLLEISARAFPLIVFFSKLKYFGIAFAPVFFLLFTMSFTGTMPKQRLLRLLPLLLIIPALNQFVVWIEPLHHFFFSDVRIIPVENMVFIQHDYGPVFWFHTIYSYGLLLTGAFILIRMLVSGEEKMTGSVVLLIVALFVPLLGNVLHLFRLTGPMQFIDLTPVSFSFSGALFLYVILRYRVVDFVPITHQLILDNLREVILVLDHENRIIEVNPAASYLFRQNQEDILGHPILDLSLSNREIISGFKDIYDIECETELYIRGEQRSFELSIVPIQDRRLPSLGRVVVLRDITERKIAELQATRSERMESLELLAGGVSHDFNNLLSAIVGNLSLAVLENRDPLIAEYLKQIESALDQARDLTRQLNNLSRKSCPEAEAVSLKSMVEQAAGIFLGDSQIEARMEMTDDLWNIFVDPAQITQVVNNLLVNALQAMPEGGRIIVKAENIRLSSGNKLSLNPGTYVHACFTDTGPGIPVDKLPHIFDPYYTTKKDGSGLGLAMAQAIVLNNQGAIYAESGPGGCFHLYLPAFTEPGHDQQVPPSAGSSRRSDA</sequence>
<evidence type="ECO:0000313" key="9">
    <source>
        <dbReference type="EMBL" id="ORC34812.1"/>
    </source>
</evidence>
<dbReference type="SMART" id="SM00387">
    <property type="entry name" value="HATPase_c"/>
    <property type="match status" value="1"/>
</dbReference>
<dbReference type="SUPFAM" id="SSF55874">
    <property type="entry name" value="ATPase domain of HSP90 chaperone/DNA topoisomerase II/histidine kinase"/>
    <property type="match status" value="1"/>
</dbReference>
<evidence type="ECO:0000256" key="5">
    <source>
        <dbReference type="SAM" id="Phobius"/>
    </source>
</evidence>
<dbReference type="InterPro" id="IPR005467">
    <property type="entry name" value="His_kinase_dom"/>
</dbReference>
<evidence type="ECO:0000313" key="10">
    <source>
        <dbReference type="Proteomes" id="UP000192343"/>
    </source>
</evidence>
<keyword evidence="5" id="KW-0472">Membrane</keyword>
<organism evidence="9 10">
    <name type="scientific">Marispirochaeta aestuarii</name>
    <dbReference type="NCBI Taxonomy" id="1963862"/>
    <lineage>
        <taxon>Bacteria</taxon>
        <taxon>Pseudomonadati</taxon>
        <taxon>Spirochaetota</taxon>
        <taxon>Spirochaetia</taxon>
        <taxon>Spirochaetales</taxon>
        <taxon>Spirochaetaceae</taxon>
        <taxon>Marispirochaeta</taxon>
    </lineage>
</organism>
<dbReference type="Pfam" id="PF00512">
    <property type="entry name" value="HisKA"/>
    <property type="match status" value="1"/>
</dbReference>
<keyword evidence="3" id="KW-0597">Phosphoprotein</keyword>
<dbReference type="AlphaFoldDB" id="A0A1Y1RYD0"/>
<feature type="domain" description="PAC" evidence="8">
    <location>
        <begin position="301"/>
        <end position="354"/>
    </location>
</feature>
<dbReference type="InterPro" id="IPR031621">
    <property type="entry name" value="HisKA_7TM"/>
</dbReference>
<comment type="catalytic activity">
    <reaction evidence="1">
        <text>ATP + protein L-histidine = ADP + protein N-phospho-L-histidine.</text>
        <dbReference type="EC" id="2.7.13.3"/>
    </reaction>
</comment>
<dbReference type="Proteomes" id="UP000192343">
    <property type="component" value="Unassembled WGS sequence"/>
</dbReference>
<dbReference type="Pfam" id="PF16927">
    <property type="entry name" value="HisKA_7TM"/>
    <property type="match status" value="1"/>
</dbReference>
<dbReference type="GO" id="GO:0000155">
    <property type="term" value="F:phosphorelay sensor kinase activity"/>
    <property type="evidence" value="ECO:0007669"/>
    <property type="project" value="InterPro"/>
</dbReference>
<proteinExistence type="predicted"/>
<evidence type="ECO:0000256" key="1">
    <source>
        <dbReference type="ARBA" id="ARBA00000085"/>
    </source>
</evidence>
<evidence type="ECO:0000259" key="6">
    <source>
        <dbReference type="PROSITE" id="PS50109"/>
    </source>
</evidence>
<dbReference type="InterPro" id="IPR000014">
    <property type="entry name" value="PAS"/>
</dbReference>
<gene>
    <name evidence="9" type="ORF">B4O97_10765</name>
</gene>
<dbReference type="InterPro" id="IPR036890">
    <property type="entry name" value="HATPase_C_sf"/>
</dbReference>
<dbReference type="CDD" id="cd00130">
    <property type="entry name" value="PAS"/>
    <property type="match status" value="1"/>
</dbReference>
<reference evidence="9 10" key="1">
    <citation type="submission" date="2017-03" db="EMBL/GenBank/DDBJ databases">
        <title>Draft Genome sequence of Marispirochaeta sp. strain JC444.</title>
        <authorList>
            <person name="Shivani Y."/>
            <person name="Subhash Y."/>
            <person name="Sasikala C."/>
            <person name="Ramana C."/>
        </authorList>
    </citation>
    <scope>NUCLEOTIDE SEQUENCE [LARGE SCALE GENOMIC DNA]</scope>
    <source>
        <strain evidence="9 10">JC444</strain>
    </source>
</reference>
<dbReference type="InterPro" id="IPR004358">
    <property type="entry name" value="Sig_transdc_His_kin-like_C"/>
</dbReference>
<dbReference type="InterPro" id="IPR003661">
    <property type="entry name" value="HisK_dim/P_dom"/>
</dbReference>
<feature type="transmembrane region" description="Helical" evidence="5">
    <location>
        <begin position="35"/>
        <end position="54"/>
    </location>
</feature>
<feature type="transmembrane region" description="Helical" evidence="5">
    <location>
        <begin position="12"/>
        <end position="28"/>
    </location>
</feature>
<dbReference type="Gene3D" id="1.10.287.130">
    <property type="match status" value="1"/>
</dbReference>
<protein>
    <recommendedName>
        <fullName evidence="2">histidine kinase</fullName>
        <ecNumber evidence="2">2.7.13.3</ecNumber>
    </recommendedName>
</protein>
<dbReference type="PANTHER" id="PTHR43065:SF42">
    <property type="entry name" value="TWO-COMPONENT SENSOR PPRA"/>
    <property type="match status" value="1"/>
</dbReference>
<dbReference type="PANTHER" id="PTHR43065">
    <property type="entry name" value="SENSOR HISTIDINE KINASE"/>
    <property type="match status" value="1"/>
</dbReference>
<dbReference type="SUPFAM" id="SSF47384">
    <property type="entry name" value="Homodimeric domain of signal transducing histidine kinase"/>
    <property type="match status" value="1"/>
</dbReference>
<dbReference type="InterPro" id="IPR035965">
    <property type="entry name" value="PAS-like_dom_sf"/>
</dbReference>
<dbReference type="PRINTS" id="PR00344">
    <property type="entry name" value="BCTRLSENSOR"/>
</dbReference>
<dbReference type="InterPro" id="IPR003594">
    <property type="entry name" value="HATPase_dom"/>
</dbReference>
<feature type="transmembrane region" description="Helical" evidence="5">
    <location>
        <begin position="179"/>
        <end position="200"/>
    </location>
</feature>
<dbReference type="SMART" id="SM00388">
    <property type="entry name" value="HisKA"/>
    <property type="match status" value="1"/>
</dbReference>
<feature type="domain" description="Histidine kinase" evidence="6">
    <location>
        <begin position="367"/>
        <end position="580"/>
    </location>
</feature>
<dbReference type="RefSeq" id="WP_083050743.1">
    <property type="nucleotide sequence ID" value="NZ_MWQY01000011.1"/>
</dbReference>
<dbReference type="Gene3D" id="3.30.450.20">
    <property type="entry name" value="PAS domain"/>
    <property type="match status" value="1"/>
</dbReference>
<feature type="transmembrane region" description="Helical" evidence="5">
    <location>
        <begin position="98"/>
        <end position="118"/>
    </location>
</feature>
<dbReference type="CDD" id="cd00082">
    <property type="entry name" value="HisKA"/>
    <property type="match status" value="1"/>
</dbReference>
<dbReference type="InterPro" id="IPR036097">
    <property type="entry name" value="HisK_dim/P_sf"/>
</dbReference>
<dbReference type="EC" id="2.7.13.3" evidence="2"/>
<dbReference type="EMBL" id="MWQY01000011">
    <property type="protein sequence ID" value="ORC34812.1"/>
    <property type="molecule type" value="Genomic_DNA"/>
</dbReference>
<evidence type="ECO:0000259" key="7">
    <source>
        <dbReference type="PROSITE" id="PS50112"/>
    </source>
</evidence>
<comment type="caution">
    <text evidence="9">The sequence shown here is derived from an EMBL/GenBank/DDBJ whole genome shotgun (WGS) entry which is preliminary data.</text>
</comment>
<accession>A0A1Y1RYD0</accession>
<dbReference type="SMART" id="SM00091">
    <property type="entry name" value="PAS"/>
    <property type="match status" value="1"/>
</dbReference>
<feature type="transmembrane region" description="Helical" evidence="5">
    <location>
        <begin position="206"/>
        <end position="228"/>
    </location>
</feature>
<keyword evidence="4" id="KW-0175">Coiled coil</keyword>
<evidence type="ECO:0000256" key="4">
    <source>
        <dbReference type="SAM" id="Coils"/>
    </source>
</evidence>
<dbReference type="PROSITE" id="PS50109">
    <property type="entry name" value="HIS_KIN"/>
    <property type="match status" value="1"/>
</dbReference>
<evidence type="ECO:0000256" key="3">
    <source>
        <dbReference type="ARBA" id="ARBA00022553"/>
    </source>
</evidence>
<dbReference type="Gene3D" id="3.30.565.10">
    <property type="entry name" value="Histidine kinase-like ATPase, C-terminal domain"/>
    <property type="match status" value="1"/>
</dbReference>
<dbReference type="STRING" id="1963862.B4O97_10765"/>
<dbReference type="InterPro" id="IPR013656">
    <property type="entry name" value="PAS_4"/>
</dbReference>
<dbReference type="OrthoDB" id="342758at2"/>
<feature type="transmembrane region" description="Helical" evidence="5">
    <location>
        <begin position="147"/>
        <end position="167"/>
    </location>
</feature>
<feature type="coiled-coil region" evidence="4">
    <location>
        <begin position="395"/>
        <end position="422"/>
    </location>
</feature>
<feature type="domain" description="PAS" evidence="7">
    <location>
        <begin position="243"/>
        <end position="284"/>
    </location>
</feature>
<feature type="transmembrane region" description="Helical" evidence="5">
    <location>
        <begin position="60"/>
        <end position="86"/>
    </location>
</feature>
<dbReference type="PROSITE" id="PS50112">
    <property type="entry name" value="PAS"/>
    <property type="match status" value="1"/>
</dbReference>
<evidence type="ECO:0000256" key="2">
    <source>
        <dbReference type="ARBA" id="ARBA00012438"/>
    </source>
</evidence>
<dbReference type="NCBIfam" id="TIGR00229">
    <property type="entry name" value="sensory_box"/>
    <property type="match status" value="1"/>
</dbReference>
<keyword evidence="10" id="KW-1185">Reference proteome</keyword>
<evidence type="ECO:0000259" key="8">
    <source>
        <dbReference type="PROSITE" id="PS50113"/>
    </source>
</evidence>
<keyword evidence="5" id="KW-1133">Transmembrane helix</keyword>
<dbReference type="PROSITE" id="PS50113">
    <property type="entry name" value="PAC"/>
    <property type="match status" value="1"/>
</dbReference>
<dbReference type="SUPFAM" id="SSF55785">
    <property type="entry name" value="PYP-like sensor domain (PAS domain)"/>
    <property type="match status" value="1"/>
</dbReference>
<name>A0A1Y1RYD0_9SPIO</name>
<dbReference type="Pfam" id="PF08448">
    <property type="entry name" value="PAS_4"/>
    <property type="match status" value="1"/>
</dbReference>